<dbReference type="PROSITE" id="PS51257">
    <property type="entry name" value="PROKAR_LIPOPROTEIN"/>
    <property type="match status" value="1"/>
</dbReference>
<sequence length="181" mass="20780">MSKKMLCAFMIFMGLSGCATLYHQEPLEAIVASHIDVADWKVGYQKQFGVGKGYIREFIPLNDSIGQWSKMLTIEFLEGNKSTPQEFTEQFMAQRKSQCPSTEFKILESDIDDIYYKVDFPECMGHLKQCELARVIRGNDGLHRISYSTKGDLTDVDATKWFNEFKQAKLVKGREKTIVVR</sequence>
<dbReference type="AlphaFoldDB" id="N9GPS4"/>
<name>N9GPS4_ACIHA</name>
<proteinExistence type="predicted"/>
<comment type="caution">
    <text evidence="2">The sequence shown here is derived from an EMBL/GenBank/DDBJ whole genome shotgun (WGS) entry which is preliminary data.</text>
</comment>
<gene>
    <name evidence="2" type="ORF">F927_00304</name>
</gene>
<organism evidence="2 3">
    <name type="scientific">Acinetobacter haemolyticus CIP 64.3 = MTCC 9819</name>
    <dbReference type="NCBI Taxonomy" id="1217659"/>
    <lineage>
        <taxon>Bacteria</taxon>
        <taxon>Pseudomonadati</taxon>
        <taxon>Pseudomonadota</taxon>
        <taxon>Gammaproteobacteria</taxon>
        <taxon>Moraxellales</taxon>
        <taxon>Moraxellaceae</taxon>
        <taxon>Acinetobacter</taxon>
    </lineage>
</organism>
<feature type="chain" id="PRO_5004143006" description="Lipoprotein" evidence="1">
    <location>
        <begin position="20"/>
        <end position="181"/>
    </location>
</feature>
<reference evidence="2 3" key="1">
    <citation type="submission" date="2013-02" db="EMBL/GenBank/DDBJ databases">
        <title>The Genome Sequence of Acinetobacter haemolyticus CIP 64.3.</title>
        <authorList>
            <consortium name="The Broad Institute Genome Sequencing Platform"/>
            <consortium name="The Broad Institute Genome Sequencing Center for Infectious Disease"/>
            <person name="Cerqueira G."/>
            <person name="Feldgarden M."/>
            <person name="Courvalin P."/>
            <person name="Perichon B."/>
            <person name="Grillot-Courvalin C."/>
            <person name="Clermont D."/>
            <person name="Rocha E."/>
            <person name="Yoon E.-J."/>
            <person name="Nemec A."/>
            <person name="Walker B."/>
            <person name="Young S.K."/>
            <person name="Zeng Q."/>
            <person name="Gargeya S."/>
            <person name="Fitzgerald M."/>
            <person name="Haas B."/>
            <person name="Abouelleil A."/>
            <person name="Alvarado L."/>
            <person name="Arachchi H.M."/>
            <person name="Berlin A.M."/>
            <person name="Chapman S.B."/>
            <person name="Dewar J."/>
            <person name="Goldberg J."/>
            <person name="Griggs A."/>
            <person name="Gujja S."/>
            <person name="Hansen M."/>
            <person name="Howarth C."/>
            <person name="Imamovic A."/>
            <person name="Larimer J."/>
            <person name="McCowan C."/>
            <person name="Murphy C."/>
            <person name="Neiman D."/>
            <person name="Pearson M."/>
            <person name="Priest M."/>
            <person name="Roberts A."/>
            <person name="Saif S."/>
            <person name="Shea T."/>
            <person name="Sisk P."/>
            <person name="Sykes S."/>
            <person name="Wortman J."/>
            <person name="Nusbaum C."/>
            <person name="Birren B."/>
        </authorList>
    </citation>
    <scope>NUCLEOTIDE SEQUENCE [LARGE SCALE GENOMIC DNA]</scope>
    <source>
        <strain evidence="2 3">CIP 64.3</strain>
    </source>
</reference>
<evidence type="ECO:0008006" key="4">
    <source>
        <dbReference type="Google" id="ProtNLM"/>
    </source>
</evidence>
<evidence type="ECO:0000256" key="1">
    <source>
        <dbReference type="SAM" id="SignalP"/>
    </source>
</evidence>
<dbReference type="Proteomes" id="UP000017667">
    <property type="component" value="Unassembled WGS sequence"/>
</dbReference>
<keyword evidence="1" id="KW-0732">Signal</keyword>
<dbReference type="PATRIC" id="fig|1217659.3.peg.296"/>
<evidence type="ECO:0000313" key="3">
    <source>
        <dbReference type="Proteomes" id="UP000017667"/>
    </source>
</evidence>
<dbReference type="RefSeq" id="WP_005085811.1">
    <property type="nucleotide sequence ID" value="NZ_ASYX01000060.1"/>
</dbReference>
<dbReference type="EMBL" id="APQQ01000004">
    <property type="protein sequence ID" value="ENW21490.1"/>
    <property type="molecule type" value="Genomic_DNA"/>
</dbReference>
<accession>N9GPS4</accession>
<protein>
    <recommendedName>
        <fullName evidence="4">Lipoprotein</fullName>
    </recommendedName>
</protein>
<feature type="signal peptide" evidence="1">
    <location>
        <begin position="1"/>
        <end position="19"/>
    </location>
</feature>
<keyword evidence="3" id="KW-1185">Reference proteome</keyword>
<evidence type="ECO:0000313" key="2">
    <source>
        <dbReference type="EMBL" id="ENW21490.1"/>
    </source>
</evidence>
<dbReference type="HOGENOM" id="CLU_1486000_0_0_6"/>